<dbReference type="EMBL" id="CP003243">
    <property type="protein sequence ID" value="AFD00122.1"/>
    <property type="molecule type" value="Genomic_DNA"/>
</dbReference>
<dbReference type="HOGENOM" id="CLU_1607151_0_0_2"/>
<dbReference type="Proteomes" id="UP000005233">
    <property type="component" value="Chromosome"/>
</dbReference>
<dbReference type="OrthoDB" id="150681at2157"/>
<dbReference type="KEGG" id="mez:Mtc_1368"/>
<sequence>MSKMIRYGLLVLLAVALVALPAYANLVPTTFGFPVIVQNGSTCAFNQDTATATDFENISIQFPVHFDDVGLGASTLSAVLGGGENGGGNNQVDEAAVEGLLGNGLDLKATANVLPFGPVNLAFPDISQTVNQTQTVTHCDFAQTNEFAEFAYPFVGVGPVALPGFGFGW</sequence>
<accession>H8IAM5</accession>
<keyword evidence="2" id="KW-1185">Reference proteome</keyword>
<evidence type="ECO:0000313" key="2">
    <source>
        <dbReference type="Proteomes" id="UP000005233"/>
    </source>
</evidence>
<name>H8IAM5_METCZ</name>
<reference evidence="1 2" key="1">
    <citation type="journal article" date="2012" name="J. Bacteriol.">
        <title>Complete genome sequence of a thermophilic methanogen, Methanocella conradii HZ254, isolated from Chinese rice field soil.</title>
        <authorList>
            <person name="Lu Z."/>
            <person name="Lu Y."/>
        </authorList>
    </citation>
    <scope>NUCLEOTIDE SEQUENCE [LARGE SCALE GENOMIC DNA]</scope>
    <source>
        <strain evidence="2">DSM 24694 / JCM 17849 / CGMCC 1.5162 / HZ254</strain>
    </source>
</reference>
<protein>
    <submittedName>
        <fullName evidence="1">Uncharacterized protein</fullName>
    </submittedName>
</protein>
<dbReference type="RefSeq" id="WP_014405959.1">
    <property type="nucleotide sequence ID" value="NC_017034.1"/>
</dbReference>
<gene>
    <name evidence="1" type="ordered locus">Mtc_1368</name>
</gene>
<evidence type="ECO:0000313" key="1">
    <source>
        <dbReference type="EMBL" id="AFD00122.1"/>
    </source>
</evidence>
<dbReference type="AlphaFoldDB" id="H8IAM5"/>
<organism evidence="1 2">
    <name type="scientific">Methanocella conradii (strain DSM 24694 / JCM 17849 / CGMCC 1.5162 / HZ254)</name>
    <dbReference type="NCBI Taxonomy" id="1041930"/>
    <lineage>
        <taxon>Archaea</taxon>
        <taxon>Methanobacteriati</taxon>
        <taxon>Methanobacteriota</taxon>
        <taxon>Stenosarchaea group</taxon>
        <taxon>Methanomicrobia</taxon>
        <taxon>Methanocellales</taxon>
        <taxon>Methanocellaceae</taxon>
        <taxon>Methanocella</taxon>
    </lineage>
</organism>
<dbReference type="eggNOG" id="arCOG11121">
    <property type="taxonomic scope" value="Archaea"/>
</dbReference>
<proteinExistence type="predicted"/>
<dbReference type="GeneID" id="11971497"/>